<dbReference type="Pfam" id="PF13514">
    <property type="entry name" value="AAA_27"/>
    <property type="match status" value="1"/>
</dbReference>
<comment type="caution">
    <text evidence="5">The sequence shown here is derived from an EMBL/GenBank/DDBJ whole genome shotgun (WGS) entry which is preliminary data.</text>
</comment>
<feature type="transmembrane region" description="Helical" evidence="3">
    <location>
        <begin position="492"/>
        <end position="510"/>
    </location>
</feature>
<sequence>MNIERLQVHGFGVLRDMELELAPGSTLLYGPNEAGKSTLLAFIRGILFGFSARSAAERYAPPGGGPYGGAVTLVDEQGRRVRVERSDSPSTGKGRVPAAGSVRVVFEDGSTGGERELSAMLAGMTPELFRSLFAFGLTELQELGTLQSDEVSGFLYSAGLGTSASAFRTAERRLSQELEQLYRPRGRTPLINRALLELSEAERELARSRSEAERYESLRAEAERLGRQQEEQERQLAAFERQADWLRHCIRARPHWLRRRELLRDAAALPELIGFPEDGVARLEAIEAEQERLAALQDAAELASAELSRELSGLEAQAADGEDVMLHREELERLFEERAEYEETQRGAARAAFEEEQTADELERTLRQIHPQWSAERLDELPSIVMLREQAAAFREEWNARRQEDAALAAEADRLELELEQSDGSGDAESDAAFVEQSLDQIASARRMFYEWKEAKQAARHAEERQRDWERLQPFGGGRGAERRSPKGAPPLPAYTLYALTVLLPALLAVALREYVAAGVAFVLLLAFSAGFTLLRRREAGRSGTPRTGGGEAPSAAREQAHAAEREAALMAALRRLPRLGDAVAEAAAAREAAPPLEGIEPGLDALERQLRAREAQHGERRRAAERLAALRAQRDRHATAGEPLRRRWAAWLRELALPDAASPDAALALLQMAEQAQRQLQQLRRQRAAREALQRAAGGFEAAVAAKLGAAAGREPAAALKAWQAALGRQLALRERLAQGRRQLAEHARQAALVQQQQERQRERLETLLQAAGADDAESLRRLQRQAEQRKTLLGELRQDELALVTLVGEAQLARLDEQLQQADEEKLQAELTHTEREITELQAKLEACREQKSRRKFELERLEAGGDHAEKLQRVEERKAELMQLVKRWGVLAMCGTLFDRTKRLYEHEKQPSVMRRASEYFAMVTGGRFSRMVAPLGEQRVLAEKASGALMSAEQLSRGTAEQMYLCIRFALADEYAASGIRLPLVIDDLFVNFDDERLERGMELLQTISERHQLLLFTCHHHVLEAYRRRFSDQSVIRIG</sequence>
<dbReference type="InterPro" id="IPR038734">
    <property type="entry name" value="YhaN_AAA"/>
</dbReference>
<feature type="transmembrane region" description="Helical" evidence="3">
    <location>
        <begin position="516"/>
        <end position="535"/>
    </location>
</feature>
<dbReference type="Proteomes" id="UP000730618">
    <property type="component" value="Unassembled WGS sequence"/>
</dbReference>
<organism evidence="5 6">
    <name type="scientific">Paenibacillus allorhizosphaerae</name>
    <dbReference type="NCBI Taxonomy" id="2849866"/>
    <lineage>
        <taxon>Bacteria</taxon>
        <taxon>Bacillati</taxon>
        <taxon>Bacillota</taxon>
        <taxon>Bacilli</taxon>
        <taxon>Bacillales</taxon>
        <taxon>Paenibacillaceae</taxon>
        <taxon>Paenibacillus</taxon>
    </lineage>
</organism>
<feature type="compositionally biased region" description="Basic and acidic residues" evidence="2">
    <location>
        <begin position="461"/>
        <end position="471"/>
    </location>
</feature>
<name>A0ABN7TQ81_9BACL</name>
<dbReference type="PANTHER" id="PTHR41259:SF1">
    <property type="entry name" value="DOUBLE-STRAND BREAK REPAIR RAD50 ATPASE, PUTATIVE-RELATED"/>
    <property type="match status" value="1"/>
</dbReference>
<evidence type="ECO:0000256" key="1">
    <source>
        <dbReference type="SAM" id="Coils"/>
    </source>
</evidence>
<feature type="domain" description="YhaN AAA" evidence="4">
    <location>
        <begin position="1"/>
        <end position="212"/>
    </location>
</feature>
<evidence type="ECO:0000256" key="2">
    <source>
        <dbReference type="SAM" id="MobiDB-lite"/>
    </source>
</evidence>
<evidence type="ECO:0000259" key="4">
    <source>
        <dbReference type="Pfam" id="PF13514"/>
    </source>
</evidence>
<feature type="coiled-coil region" evidence="1">
    <location>
        <begin position="756"/>
        <end position="853"/>
    </location>
</feature>
<feature type="region of interest" description="Disordered" evidence="2">
    <location>
        <begin position="541"/>
        <end position="562"/>
    </location>
</feature>
<feature type="coiled-coil region" evidence="1">
    <location>
        <begin position="286"/>
        <end position="344"/>
    </location>
</feature>
<evidence type="ECO:0000313" key="5">
    <source>
        <dbReference type="EMBL" id="CAG7650950.1"/>
    </source>
</evidence>
<keyword evidence="1" id="KW-0175">Coiled coil</keyword>
<accession>A0ABN7TQ81</accession>
<feature type="region of interest" description="Disordered" evidence="2">
    <location>
        <begin position="461"/>
        <end position="488"/>
    </location>
</feature>
<keyword evidence="3" id="KW-0812">Transmembrane</keyword>
<keyword evidence="3" id="KW-1133">Transmembrane helix</keyword>
<feature type="coiled-coil region" evidence="1">
    <location>
        <begin position="191"/>
        <end position="242"/>
    </location>
</feature>
<evidence type="ECO:0000256" key="3">
    <source>
        <dbReference type="SAM" id="Phobius"/>
    </source>
</evidence>
<proteinExistence type="predicted"/>
<evidence type="ECO:0000313" key="6">
    <source>
        <dbReference type="Proteomes" id="UP000730618"/>
    </source>
</evidence>
<protein>
    <recommendedName>
        <fullName evidence="4">YhaN AAA domain-containing protein</fullName>
    </recommendedName>
</protein>
<dbReference type="PANTHER" id="PTHR41259">
    <property type="entry name" value="DOUBLE-STRAND BREAK REPAIR RAD50 ATPASE, PUTATIVE-RELATED"/>
    <property type="match status" value="1"/>
</dbReference>
<gene>
    <name evidence="5" type="ORF">PAECIP111802_04846</name>
</gene>
<keyword evidence="3" id="KW-0472">Membrane</keyword>
<dbReference type="EMBL" id="CAJVCE010000015">
    <property type="protein sequence ID" value="CAG7650950.1"/>
    <property type="molecule type" value="Genomic_DNA"/>
</dbReference>
<reference evidence="5 6" key="1">
    <citation type="submission" date="2021-06" db="EMBL/GenBank/DDBJ databases">
        <authorList>
            <person name="Criscuolo A."/>
        </authorList>
    </citation>
    <scope>NUCLEOTIDE SEQUENCE [LARGE SCALE GENOMIC DNA]</scope>
    <source>
        <strain evidence="6">CIP 111802</strain>
    </source>
</reference>
<keyword evidence="6" id="KW-1185">Reference proteome</keyword>
<feature type="coiled-coil region" evidence="1">
    <location>
        <begin position="667"/>
        <end position="697"/>
    </location>
</feature>